<protein>
    <submittedName>
        <fullName evidence="6">NUDIX domain-containing protein</fullName>
    </submittedName>
</protein>
<reference evidence="6" key="1">
    <citation type="submission" date="2020-10" db="EMBL/GenBank/DDBJ databases">
        <title>Ca. Dormibacterota MAGs.</title>
        <authorList>
            <person name="Montgomery K."/>
        </authorList>
    </citation>
    <scope>NUCLEOTIDE SEQUENCE [LARGE SCALE GENOMIC DNA]</scope>
    <source>
        <strain evidence="6">SC8812_S17_10</strain>
    </source>
</reference>
<dbReference type="PROSITE" id="PS51462">
    <property type="entry name" value="NUDIX"/>
    <property type="match status" value="1"/>
</dbReference>
<dbReference type="RefSeq" id="WP_338198384.1">
    <property type="nucleotide sequence ID" value="NZ_JAEKNR010000006.1"/>
</dbReference>
<comment type="similarity">
    <text evidence="4">Belongs to the Nudix hydrolase family.</text>
</comment>
<dbReference type="PANTHER" id="PTHR43046:SF12">
    <property type="entry name" value="GDP-MANNOSE MANNOSYL HYDROLASE"/>
    <property type="match status" value="1"/>
</dbReference>
<keyword evidence="7" id="KW-1185">Reference proteome</keyword>
<dbReference type="CDD" id="cd04685">
    <property type="entry name" value="NUDIX_Hydrolase"/>
    <property type="match status" value="1"/>
</dbReference>
<accession>A0A934N142</accession>
<dbReference type="PROSITE" id="PS00893">
    <property type="entry name" value="NUDIX_BOX"/>
    <property type="match status" value="1"/>
</dbReference>
<dbReference type="InterPro" id="IPR020084">
    <property type="entry name" value="NUDIX_hydrolase_CS"/>
</dbReference>
<dbReference type="Pfam" id="PF00293">
    <property type="entry name" value="NUDIX"/>
    <property type="match status" value="1"/>
</dbReference>
<comment type="cofactor">
    <cofactor evidence="1">
        <name>Mg(2+)</name>
        <dbReference type="ChEBI" id="CHEBI:18420"/>
    </cofactor>
</comment>
<evidence type="ECO:0000256" key="4">
    <source>
        <dbReference type="RuleBase" id="RU003476"/>
    </source>
</evidence>
<evidence type="ECO:0000256" key="2">
    <source>
        <dbReference type="ARBA" id="ARBA00022801"/>
    </source>
</evidence>
<dbReference type="GO" id="GO:0016787">
    <property type="term" value="F:hydrolase activity"/>
    <property type="evidence" value="ECO:0007669"/>
    <property type="project" value="UniProtKB-KW"/>
</dbReference>
<evidence type="ECO:0000313" key="6">
    <source>
        <dbReference type="EMBL" id="MBJ7596555.1"/>
    </source>
</evidence>
<sequence>MSGEPVPRRAARVVLLDPFDRVLLLGFGGETGGAGWWGTPGGGVKPGETPEAAALRELHEETGLQDVRLGPRIWLREHVFPWGGTTWRQQESFYLVRVDSFEPSRAGFDENEQLLIREQRWWSVDEIERSAADFAPRRLAALLRSLIADGPPSPAIDAGV</sequence>
<gene>
    <name evidence="6" type="ORF">JF922_00490</name>
</gene>
<evidence type="ECO:0000313" key="7">
    <source>
        <dbReference type="Proteomes" id="UP000612893"/>
    </source>
</evidence>
<dbReference type="InterPro" id="IPR020476">
    <property type="entry name" value="Nudix_hydrolase"/>
</dbReference>
<dbReference type="PRINTS" id="PR00502">
    <property type="entry name" value="NUDIXFAMILY"/>
</dbReference>
<organism evidence="6 7">
    <name type="scientific">Candidatus Nephthysia bennettiae</name>
    <dbReference type="NCBI Taxonomy" id="3127016"/>
    <lineage>
        <taxon>Bacteria</taxon>
        <taxon>Bacillati</taxon>
        <taxon>Candidatus Dormiibacterota</taxon>
        <taxon>Candidatus Dormibacteria</taxon>
        <taxon>Candidatus Dormibacterales</taxon>
        <taxon>Candidatus Dormibacteraceae</taxon>
        <taxon>Candidatus Nephthysia</taxon>
    </lineage>
</organism>
<dbReference type="PANTHER" id="PTHR43046">
    <property type="entry name" value="GDP-MANNOSE MANNOSYL HYDROLASE"/>
    <property type="match status" value="1"/>
</dbReference>
<feature type="domain" description="Nudix hydrolase" evidence="5">
    <location>
        <begin position="6"/>
        <end position="145"/>
    </location>
</feature>
<evidence type="ECO:0000256" key="3">
    <source>
        <dbReference type="ARBA" id="ARBA00022842"/>
    </source>
</evidence>
<keyword evidence="3" id="KW-0460">Magnesium</keyword>
<proteinExistence type="inferred from homology"/>
<name>A0A934N142_9BACT</name>
<dbReference type="Proteomes" id="UP000612893">
    <property type="component" value="Unassembled WGS sequence"/>
</dbReference>
<keyword evidence="2 4" id="KW-0378">Hydrolase</keyword>
<dbReference type="Gene3D" id="3.90.79.10">
    <property type="entry name" value="Nucleoside Triphosphate Pyrophosphohydrolase"/>
    <property type="match status" value="1"/>
</dbReference>
<dbReference type="AlphaFoldDB" id="A0A934N142"/>
<dbReference type="InterPro" id="IPR000086">
    <property type="entry name" value="NUDIX_hydrolase_dom"/>
</dbReference>
<comment type="caution">
    <text evidence="6">The sequence shown here is derived from an EMBL/GenBank/DDBJ whole genome shotgun (WGS) entry which is preliminary data.</text>
</comment>
<evidence type="ECO:0000256" key="1">
    <source>
        <dbReference type="ARBA" id="ARBA00001946"/>
    </source>
</evidence>
<dbReference type="SUPFAM" id="SSF55811">
    <property type="entry name" value="Nudix"/>
    <property type="match status" value="1"/>
</dbReference>
<evidence type="ECO:0000259" key="5">
    <source>
        <dbReference type="PROSITE" id="PS51462"/>
    </source>
</evidence>
<dbReference type="InterPro" id="IPR015797">
    <property type="entry name" value="NUDIX_hydrolase-like_dom_sf"/>
</dbReference>
<dbReference type="EMBL" id="JAEKNR010000006">
    <property type="protein sequence ID" value="MBJ7596555.1"/>
    <property type="molecule type" value="Genomic_DNA"/>
</dbReference>